<dbReference type="PIRSF" id="PIRSF002867">
    <property type="entry name" value="CheV"/>
    <property type="match status" value="1"/>
</dbReference>
<dbReference type="RefSeq" id="WP_010075450.1">
    <property type="nucleotide sequence ID" value="NC_014393.1"/>
</dbReference>
<feature type="modified residue" description="4-aspartylphosphate" evidence="3">
    <location>
        <position position="231"/>
    </location>
</feature>
<dbReference type="eggNOG" id="COG0784">
    <property type="taxonomic scope" value="Bacteria"/>
</dbReference>
<dbReference type="OrthoDB" id="9806105at2"/>
<dbReference type="Pfam" id="PF00072">
    <property type="entry name" value="Response_reg"/>
    <property type="match status" value="1"/>
</dbReference>
<dbReference type="eggNOG" id="COG0835">
    <property type="taxonomic scope" value="Bacteria"/>
</dbReference>
<dbReference type="PANTHER" id="PTHR47233">
    <property type="entry name" value="CHEMOTAXIS PROTEIN CHEV"/>
    <property type="match status" value="1"/>
</dbReference>
<dbReference type="Gene3D" id="2.40.50.180">
    <property type="entry name" value="CheA-289, Domain 4"/>
    <property type="match status" value="1"/>
</dbReference>
<sequence>MKSNILLESGTGELEIVEFLIGEKHYAINVIKIKEIINISSDKLTKLPESHKAIAGVILNRKEILTVVDLKYVIEGKKSDQFSKLIVCEFNKIKVAFIIDNVIRVQRIKWEEILKPDDISTNSLVVGNIIMNDTIILMLDFEKIITDINPSTGISEERISKVGFKDRSAIKLVIADDSALIRELLRDTLHSAGFSSLTTFDDGKQALNYLNNLVREKGERFTEDVQVLITDIEMPQMDGHTLTRNVKEDPILSRLPVIIFSSLITDDLKHKGLSVKADGQLSKPEVGELVDLIDRLIEKNNLIVKK</sequence>
<evidence type="ECO:0000256" key="1">
    <source>
        <dbReference type="ARBA" id="ARBA00018672"/>
    </source>
</evidence>
<dbReference type="AlphaFoldDB" id="D9SQK2"/>
<dbReference type="InterPro" id="IPR001789">
    <property type="entry name" value="Sig_transdc_resp-reg_receiver"/>
</dbReference>
<dbReference type="EMBL" id="CP002160">
    <property type="protein sequence ID" value="ADL52208.1"/>
    <property type="molecule type" value="Genomic_DNA"/>
</dbReference>
<evidence type="ECO:0000256" key="2">
    <source>
        <dbReference type="ARBA" id="ARBA00024867"/>
    </source>
</evidence>
<accession>D9SQK2</accession>
<dbReference type="Gene3D" id="3.40.50.2300">
    <property type="match status" value="1"/>
</dbReference>
<dbReference type="SMART" id="SM00260">
    <property type="entry name" value="CheW"/>
    <property type="match status" value="1"/>
</dbReference>
<dbReference type="PROSITE" id="PS50851">
    <property type="entry name" value="CHEW"/>
    <property type="match status" value="1"/>
</dbReference>
<dbReference type="InterPro" id="IPR002545">
    <property type="entry name" value="CheW-lke_dom"/>
</dbReference>
<evidence type="ECO:0000256" key="3">
    <source>
        <dbReference type="PROSITE-ProRule" id="PRU00169"/>
    </source>
</evidence>
<dbReference type="Pfam" id="PF01584">
    <property type="entry name" value="CheW"/>
    <property type="match status" value="1"/>
</dbReference>
<keyword evidence="3" id="KW-0597">Phosphoprotein</keyword>
<organism evidence="6 7">
    <name type="scientific">Clostridium cellulovorans (strain ATCC 35296 / DSM 3052 / OCM 3 / 743B)</name>
    <dbReference type="NCBI Taxonomy" id="573061"/>
    <lineage>
        <taxon>Bacteria</taxon>
        <taxon>Bacillati</taxon>
        <taxon>Bacillota</taxon>
        <taxon>Clostridia</taxon>
        <taxon>Eubacteriales</taxon>
        <taxon>Clostridiaceae</taxon>
        <taxon>Clostridium</taxon>
    </lineage>
</organism>
<evidence type="ECO:0000313" key="7">
    <source>
        <dbReference type="Proteomes" id="UP000002730"/>
    </source>
</evidence>
<reference evidence="6 7" key="1">
    <citation type="submission" date="2010-08" db="EMBL/GenBank/DDBJ databases">
        <title>Complete sequence of Clostridium cellulovorans 743B.</title>
        <authorList>
            <consortium name="US DOE Joint Genome Institute"/>
            <person name="Lucas S."/>
            <person name="Copeland A."/>
            <person name="Lapidus A."/>
            <person name="Cheng J.-F."/>
            <person name="Bruce D."/>
            <person name="Goodwin L."/>
            <person name="Pitluck S."/>
            <person name="Chertkov O."/>
            <person name="Detter J.C."/>
            <person name="Han C."/>
            <person name="Tapia R."/>
            <person name="Land M."/>
            <person name="Hauser L."/>
            <person name="Chang Y.-J."/>
            <person name="Jeffries C."/>
            <person name="Kyrpides N."/>
            <person name="Ivanova N."/>
            <person name="Mikhailova N."/>
            <person name="Hemme C.L."/>
            <person name="Woyke T."/>
        </authorList>
    </citation>
    <scope>NUCLEOTIDE SEQUENCE [LARGE SCALE GENOMIC DNA]</scope>
    <source>
        <strain evidence="7">ATCC 35296 / DSM 3052 / OCM 3 / 743B</strain>
    </source>
</reference>
<keyword evidence="7" id="KW-1185">Reference proteome</keyword>
<proteinExistence type="predicted"/>
<dbReference type="KEGG" id="ccb:Clocel_2495"/>
<dbReference type="GO" id="GO:0006935">
    <property type="term" value="P:chemotaxis"/>
    <property type="evidence" value="ECO:0007669"/>
    <property type="project" value="InterPro"/>
</dbReference>
<comment type="function">
    <text evidence="2">May play the central regulatory role in sporulation. It may be an element of the effector pathway responsible for the activation of sporulation genes in response to nutritional stress. Spo0A may act in concert with spo0H (a sigma factor) to control the expression of some genes that are critical to the sporulation process.</text>
</comment>
<dbReference type="PROSITE" id="PS50110">
    <property type="entry name" value="RESPONSE_REGULATORY"/>
    <property type="match status" value="1"/>
</dbReference>
<dbReference type="InterPro" id="IPR036061">
    <property type="entry name" value="CheW-like_dom_sf"/>
</dbReference>
<evidence type="ECO:0000259" key="5">
    <source>
        <dbReference type="PROSITE" id="PS50851"/>
    </source>
</evidence>
<dbReference type="InterPro" id="IPR011006">
    <property type="entry name" value="CheY-like_superfamily"/>
</dbReference>
<dbReference type="HOGENOM" id="CLU_048995_0_1_9"/>
<protein>
    <recommendedName>
        <fullName evidence="1">Stage 0 sporulation protein A homolog</fullName>
    </recommendedName>
</protein>
<feature type="domain" description="Response regulatory" evidence="4">
    <location>
        <begin position="171"/>
        <end position="298"/>
    </location>
</feature>
<dbReference type="STRING" id="573061.Clocel_2495"/>
<evidence type="ECO:0000313" key="6">
    <source>
        <dbReference type="EMBL" id="ADL52208.1"/>
    </source>
</evidence>
<dbReference type="Gene3D" id="2.30.30.40">
    <property type="entry name" value="SH3 Domains"/>
    <property type="match status" value="1"/>
</dbReference>
<dbReference type="GO" id="GO:0000160">
    <property type="term" value="P:phosphorelay signal transduction system"/>
    <property type="evidence" value="ECO:0007669"/>
    <property type="project" value="InterPro"/>
</dbReference>
<gene>
    <name evidence="6" type="ordered locus">Clocel_2495</name>
</gene>
<dbReference type="SUPFAM" id="SSF50341">
    <property type="entry name" value="CheW-like"/>
    <property type="match status" value="1"/>
</dbReference>
<dbReference type="Proteomes" id="UP000002730">
    <property type="component" value="Chromosome"/>
</dbReference>
<dbReference type="SMART" id="SM00448">
    <property type="entry name" value="REC"/>
    <property type="match status" value="1"/>
</dbReference>
<dbReference type="SUPFAM" id="SSF52172">
    <property type="entry name" value="CheY-like"/>
    <property type="match status" value="1"/>
</dbReference>
<dbReference type="PANTHER" id="PTHR47233:SF3">
    <property type="entry name" value="CHEMOTAXIS PROTEIN CHEV"/>
    <property type="match status" value="1"/>
</dbReference>
<dbReference type="InterPro" id="IPR024181">
    <property type="entry name" value="Chemotax_regulator_CheV"/>
</dbReference>
<name>D9SQK2_CLOC7</name>
<feature type="domain" description="CheW-like" evidence="5">
    <location>
        <begin position="13"/>
        <end position="150"/>
    </location>
</feature>
<evidence type="ECO:0000259" key="4">
    <source>
        <dbReference type="PROSITE" id="PS50110"/>
    </source>
</evidence>